<comment type="caution">
    <text evidence="2">The sequence shown here is derived from an EMBL/GenBank/DDBJ whole genome shotgun (WGS) entry which is preliminary data.</text>
</comment>
<evidence type="ECO:0000313" key="2">
    <source>
        <dbReference type="EMBL" id="MBW4662243.1"/>
    </source>
</evidence>
<evidence type="ECO:0000259" key="1">
    <source>
        <dbReference type="PROSITE" id="PS51202"/>
    </source>
</evidence>
<sequence length="95" mass="10478">MFKHRNFNESNLVEVTITFSSYFCGIALSDIAIPEFCVVLGLVRGGEVILASAQPRVHCGDHVLAIALNPTLIPALKVALRKTHLVRYTLQDCQI</sequence>
<evidence type="ECO:0000313" key="3">
    <source>
        <dbReference type="Proteomes" id="UP000757435"/>
    </source>
</evidence>
<dbReference type="Proteomes" id="UP000757435">
    <property type="component" value="Unassembled WGS sequence"/>
</dbReference>
<reference evidence="2" key="1">
    <citation type="submission" date="2021-05" db="EMBL/GenBank/DDBJ databases">
        <authorList>
            <person name="Pietrasiak N."/>
            <person name="Ward R."/>
            <person name="Stajich J.E."/>
            <person name="Kurbessoian T."/>
        </authorList>
    </citation>
    <scope>NUCLEOTIDE SEQUENCE</scope>
    <source>
        <strain evidence="2">UHER 2000/2452</strain>
    </source>
</reference>
<dbReference type="GO" id="GO:0008324">
    <property type="term" value="F:monoatomic cation transmembrane transporter activity"/>
    <property type="evidence" value="ECO:0007669"/>
    <property type="project" value="InterPro"/>
</dbReference>
<dbReference type="PROSITE" id="PS51202">
    <property type="entry name" value="RCK_C"/>
    <property type="match status" value="1"/>
</dbReference>
<reference evidence="2" key="2">
    <citation type="journal article" date="2022" name="Microbiol. Resour. Announc.">
        <title>Metagenome Sequencing to Explore Phylogenomics of Terrestrial Cyanobacteria.</title>
        <authorList>
            <person name="Ward R.D."/>
            <person name="Stajich J.E."/>
            <person name="Johansen J.R."/>
            <person name="Huntemann M."/>
            <person name="Clum A."/>
            <person name="Foster B."/>
            <person name="Foster B."/>
            <person name="Roux S."/>
            <person name="Palaniappan K."/>
            <person name="Varghese N."/>
            <person name="Mukherjee S."/>
            <person name="Reddy T.B.K."/>
            <person name="Daum C."/>
            <person name="Copeland A."/>
            <person name="Chen I.A."/>
            <person name="Ivanova N.N."/>
            <person name="Kyrpides N.C."/>
            <person name="Shapiro N."/>
            <person name="Eloe-Fadrosh E.A."/>
            <person name="Pietrasiak N."/>
        </authorList>
    </citation>
    <scope>NUCLEOTIDE SEQUENCE</scope>
    <source>
        <strain evidence="2">UHER 2000/2452</strain>
    </source>
</reference>
<dbReference type="Pfam" id="PF02080">
    <property type="entry name" value="TrkA_C"/>
    <property type="match status" value="1"/>
</dbReference>
<dbReference type="GO" id="GO:0006813">
    <property type="term" value="P:potassium ion transport"/>
    <property type="evidence" value="ECO:0007669"/>
    <property type="project" value="InterPro"/>
</dbReference>
<dbReference type="EMBL" id="JAHHHD010000064">
    <property type="protein sequence ID" value="MBW4662243.1"/>
    <property type="molecule type" value="Genomic_DNA"/>
</dbReference>
<accession>A0A951US74</accession>
<name>A0A951US74_9CYAN</name>
<dbReference type="InterPro" id="IPR036721">
    <property type="entry name" value="RCK_C_sf"/>
</dbReference>
<proteinExistence type="predicted"/>
<dbReference type="SUPFAM" id="SSF116726">
    <property type="entry name" value="TrkA C-terminal domain-like"/>
    <property type="match status" value="1"/>
</dbReference>
<organism evidence="2 3">
    <name type="scientific">Drouetiella hepatica Uher 2000/2452</name>
    <dbReference type="NCBI Taxonomy" id="904376"/>
    <lineage>
        <taxon>Bacteria</taxon>
        <taxon>Bacillati</taxon>
        <taxon>Cyanobacteriota</taxon>
        <taxon>Cyanophyceae</taxon>
        <taxon>Oculatellales</taxon>
        <taxon>Oculatellaceae</taxon>
        <taxon>Drouetiella</taxon>
    </lineage>
</organism>
<dbReference type="Gene3D" id="3.30.70.1450">
    <property type="entry name" value="Regulator of K+ conductance, C-terminal domain"/>
    <property type="match status" value="1"/>
</dbReference>
<dbReference type="AlphaFoldDB" id="A0A951US74"/>
<gene>
    <name evidence="2" type="ORF">KME15_26620</name>
</gene>
<feature type="domain" description="RCK C-terminal" evidence="1">
    <location>
        <begin position="1"/>
        <end position="81"/>
    </location>
</feature>
<dbReference type="InterPro" id="IPR006037">
    <property type="entry name" value="RCK_C"/>
</dbReference>
<protein>
    <recommendedName>
        <fullName evidence="1">RCK C-terminal domain-containing protein</fullName>
    </recommendedName>
</protein>